<comment type="similarity">
    <text evidence="1 11">Belongs to the peptidase M1 family.</text>
</comment>
<evidence type="ECO:0000256" key="8">
    <source>
        <dbReference type="PIRSR" id="PIRSR634016-1"/>
    </source>
</evidence>
<name>A0A1M2VYY8_TRAPU</name>
<sequence length="892" mass="101191">MAEPTNPQKYRLPADVIPKHYDLTVWTDLVNTKFEGVVHITVDVKKQTNKITLNVLDLEIGDVSIRVGSSSTQQGQKAAETLLDRTAQRVIFIFPKSLNAGTEARLTIQFSAKLSRKMSGYYLSTGGKDGNTSYSLTQFQPTAARKAFPCWDEPALKATFAITMASHVNSGVNISNMPFLLEQVYAPGVLEADSWLAKKLGAMKNATDWKITRFETTPPVSTYLVAYANGPFSHLEDRYKSPISGITRPLRIYATEDNIAQGKYALDIMRRVMPLYEKVFDLEYPLPKLDILVVRWVSKFNDDLPVDAFLSPATLISAEWRIGFGDITTMEWWDNLYLNEGFATLMGEKIVLERGLPNIDTTCTDRLFPEWQLDARFLGSKFYSALALDAKLSSHPIEVECPDANKIIQIFDDLSYAKGASVLRMLAAYVGESQFLKGVSIYLKKHQYKNTVTKDLWEGIQEATDQDIPTLMDNWVKEMGYPVVSVAEREDGILVRQDRFLETRPAEHKDNQTIWTIPLNLLTVAADGSHSIRSDLVLSEREMVIQLDLRQPFKLNAGTTGFYVVQYSAELLAKLGQQVVSPNLPFSTQDRIGLVRDAFSLVKAGYISISTVLDLVNTLRKASEYLVPWDACAMGLSYILATWWEHPKIIEELNAFRRTMFVPFAKRLGIDPSPLDSPHDEQLRLRSVEQAGDAGDVWVVDELKARFAHFVKTGDESKIPSALRNITYRVGVQEGGREEWQFVKRLTQEPRDPAQGLAAMAAIGHSRDLELAAETFRYALRDVRDQDALYYIRSLQANMTSRRFLAESVMGRFDELEKRYAGTFTFNRWLEAAFGALTSEEDYNRISDFFKDKDTATYELPLRQTLDTIHSRGQWLQRSTEELVQWFERRKG</sequence>
<dbReference type="PANTHER" id="PTHR11533:SF174">
    <property type="entry name" value="PUROMYCIN-SENSITIVE AMINOPEPTIDASE-RELATED"/>
    <property type="match status" value="1"/>
</dbReference>
<keyword evidence="7 11" id="KW-0482">Metalloprotease</keyword>
<keyword evidence="5 11" id="KW-0378">Hydrolase</keyword>
<dbReference type="STRING" id="154538.A0A1M2VYY8"/>
<keyword evidence="4 9" id="KW-0479">Metal-binding</keyword>
<comment type="cofactor">
    <cofactor evidence="9 11">
        <name>Zn(2+)</name>
        <dbReference type="ChEBI" id="CHEBI:29105"/>
    </cofactor>
    <text evidence="9 11">Binds 1 zinc ion per subunit.</text>
</comment>
<comment type="caution">
    <text evidence="15">The sequence shown here is derived from an EMBL/GenBank/DDBJ whole genome shotgun (WGS) entry which is preliminary data.</text>
</comment>
<evidence type="ECO:0000313" key="15">
    <source>
        <dbReference type="EMBL" id="OJT12746.1"/>
    </source>
</evidence>
<dbReference type="InterPro" id="IPR001930">
    <property type="entry name" value="Peptidase_M1"/>
</dbReference>
<keyword evidence="2 11" id="KW-0031">Aminopeptidase</keyword>
<dbReference type="GO" id="GO:0005737">
    <property type="term" value="C:cytoplasm"/>
    <property type="evidence" value="ECO:0007669"/>
    <property type="project" value="TreeGrafter"/>
</dbReference>
<dbReference type="GO" id="GO:0005615">
    <property type="term" value="C:extracellular space"/>
    <property type="evidence" value="ECO:0007669"/>
    <property type="project" value="TreeGrafter"/>
</dbReference>
<dbReference type="GO" id="GO:0042277">
    <property type="term" value="F:peptide binding"/>
    <property type="evidence" value="ECO:0007669"/>
    <property type="project" value="TreeGrafter"/>
</dbReference>
<feature type="site" description="Transition state stabilizer" evidence="10">
    <location>
        <position position="416"/>
    </location>
</feature>
<keyword evidence="16" id="KW-1185">Reference proteome</keyword>
<gene>
    <name evidence="15" type="ORF">TRAPUB_10694</name>
</gene>
<dbReference type="AlphaFoldDB" id="A0A1M2VYY8"/>
<feature type="binding site" evidence="9">
    <location>
        <position position="340"/>
    </location>
    <ligand>
        <name>Zn(2+)</name>
        <dbReference type="ChEBI" id="CHEBI:29105"/>
        <note>catalytic</note>
    </ligand>
</feature>
<evidence type="ECO:0000256" key="3">
    <source>
        <dbReference type="ARBA" id="ARBA00022670"/>
    </source>
</evidence>
<feature type="active site" description="Proton acceptor" evidence="8">
    <location>
        <position position="319"/>
    </location>
</feature>
<dbReference type="Pfam" id="PF11838">
    <property type="entry name" value="ERAP1_C"/>
    <property type="match status" value="1"/>
</dbReference>
<dbReference type="Pfam" id="PF01433">
    <property type="entry name" value="Peptidase_M1"/>
    <property type="match status" value="1"/>
</dbReference>
<dbReference type="GO" id="GO:0070006">
    <property type="term" value="F:metalloaminopeptidase activity"/>
    <property type="evidence" value="ECO:0007669"/>
    <property type="project" value="TreeGrafter"/>
</dbReference>
<protein>
    <recommendedName>
        <fullName evidence="11">Aminopeptidase</fullName>
        <ecNumber evidence="11">3.4.11.-</ecNumber>
    </recommendedName>
</protein>
<dbReference type="CDD" id="cd09601">
    <property type="entry name" value="M1_APN-Q_like"/>
    <property type="match status" value="1"/>
</dbReference>
<dbReference type="EC" id="3.4.11.-" evidence="11"/>
<dbReference type="Proteomes" id="UP000184267">
    <property type="component" value="Unassembled WGS sequence"/>
</dbReference>
<dbReference type="GO" id="GO:0006508">
    <property type="term" value="P:proteolysis"/>
    <property type="evidence" value="ECO:0007669"/>
    <property type="project" value="UniProtKB-KW"/>
</dbReference>
<dbReference type="SUPFAM" id="SSF55486">
    <property type="entry name" value="Metalloproteases ('zincins'), catalytic domain"/>
    <property type="match status" value="1"/>
</dbReference>
<dbReference type="SUPFAM" id="SSF63737">
    <property type="entry name" value="Leukotriene A4 hydrolase N-terminal domain"/>
    <property type="match status" value="1"/>
</dbReference>
<dbReference type="EMBL" id="MNAD01000448">
    <property type="protein sequence ID" value="OJT12746.1"/>
    <property type="molecule type" value="Genomic_DNA"/>
</dbReference>
<feature type="domain" description="ERAP1-like C-terminal" evidence="13">
    <location>
        <begin position="553"/>
        <end position="870"/>
    </location>
</feature>
<evidence type="ECO:0000259" key="12">
    <source>
        <dbReference type="Pfam" id="PF01433"/>
    </source>
</evidence>
<evidence type="ECO:0000313" key="16">
    <source>
        <dbReference type="Proteomes" id="UP000184267"/>
    </source>
</evidence>
<dbReference type="Gene3D" id="2.60.40.1730">
    <property type="entry name" value="tricorn interacting facor f3 domain"/>
    <property type="match status" value="1"/>
</dbReference>
<dbReference type="PANTHER" id="PTHR11533">
    <property type="entry name" value="PROTEASE M1 ZINC METALLOPROTEASE"/>
    <property type="match status" value="1"/>
</dbReference>
<evidence type="ECO:0000256" key="2">
    <source>
        <dbReference type="ARBA" id="ARBA00022438"/>
    </source>
</evidence>
<evidence type="ECO:0000259" key="13">
    <source>
        <dbReference type="Pfam" id="PF11838"/>
    </source>
</evidence>
<dbReference type="InterPro" id="IPR042097">
    <property type="entry name" value="Aminopeptidase_N-like_N_sf"/>
</dbReference>
<dbReference type="PRINTS" id="PR00756">
    <property type="entry name" value="ALADIPTASE"/>
</dbReference>
<proteinExistence type="inferred from homology"/>
<reference evidence="15 16" key="1">
    <citation type="submission" date="2016-10" db="EMBL/GenBank/DDBJ databases">
        <title>Genome sequence of the basidiomycete white-rot fungus Trametes pubescens.</title>
        <authorList>
            <person name="Makela M.R."/>
            <person name="Granchi Z."/>
            <person name="Peng M."/>
            <person name="De Vries R.P."/>
            <person name="Grigoriev I."/>
            <person name="Riley R."/>
            <person name="Hilden K."/>
        </authorList>
    </citation>
    <scope>NUCLEOTIDE SEQUENCE [LARGE SCALE GENOMIC DNA]</scope>
    <source>
        <strain evidence="15 16">FBCC735</strain>
    </source>
</reference>
<feature type="domain" description="Peptidase M1 membrane alanine aminopeptidase" evidence="12">
    <location>
        <begin position="324"/>
        <end position="475"/>
    </location>
</feature>
<evidence type="ECO:0000256" key="5">
    <source>
        <dbReference type="ARBA" id="ARBA00022801"/>
    </source>
</evidence>
<keyword evidence="6 9" id="KW-0862">Zinc</keyword>
<evidence type="ECO:0000256" key="11">
    <source>
        <dbReference type="RuleBase" id="RU364040"/>
    </source>
</evidence>
<dbReference type="InterPro" id="IPR027268">
    <property type="entry name" value="Peptidase_M4/M1_CTD_sf"/>
</dbReference>
<evidence type="ECO:0000256" key="7">
    <source>
        <dbReference type="ARBA" id="ARBA00023049"/>
    </source>
</evidence>
<evidence type="ECO:0000259" key="14">
    <source>
        <dbReference type="Pfam" id="PF17900"/>
    </source>
</evidence>
<evidence type="ECO:0000256" key="6">
    <source>
        <dbReference type="ARBA" id="ARBA00022833"/>
    </source>
</evidence>
<dbReference type="Gene3D" id="3.30.2010.30">
    <property type="match status" value="1"/>
</dbReference>
<evidence type="ECO:0000256" key="4">
    <source>
        <dbReference type="ARBA" id="ARBA00022723"/>
    </source>
</evidence>
<feature type="domain" description="Aminopeptidase N-like N-terminal" evidence="14">
    <location>
        <begin position="18"/>
        <end position="180"/>
    </location>
</feature>
<dbReference type="OrthoDB" id="10031169at2759"/>
<evidence type="ECO:0000256" key="1">
    <source>
        <dbReference type="ARBA" id="ARBA00010136"/>
    </source>
</evidence>
<dbReference type="GO" id="GO:0016020">
    <property type="term" value="C:membrane"/>
    <property type="evidence" value="ECO:0007669"/>
    <property type="project" value="TreeGrafter"/>
</dbReference>
<evidence type="ECO:0000256" key="10">
    <source>
        <dbReference type="PIRSR" id="PIRSR634016-4"/>
    </source>
</evidence>
<dbReference type="InterPro" id="IPR034016">
    <property type="entry name" value="M1_APN-typ"/>
</dbReference>
<organism evidence="15 16">
    <name type="scientific">Trametes pubescens</name>
    <name type="common">White-rot fungus</name>
    <dbReference type="NCBI Taxonomy" id="154538"/>
    <lineage>
        <taxon>Eukaryota</taxon>
        <taxon>Fungi</taxon>
        <taxon>Dikarya</taxon>
        <taxon>Basidiomycota</taxon>
        <taxon>Agaricomycotina</taxon>
        <taxon>Agaricomycetes</taxon>
        <taxon>Polyporales</taxon>
        <taxon>Polyporaceae</taxon>
        <taxon>Trametes</taxon>
    </lineage>
</organism>
<dbReference type="InterPro" id="IPR050344">
    <property type="entry name" value="Peptidase_M1_aminopeptidases"/>
</dbReference>
<dbReference type="InterPro" id="IPR024571">
    <property type="entry name" value="ERAP1-like_C_dom"/>
</dbReference>
<dbReference type="Pfam" id="PF17900">
    <property type="entry name" value="Peptidase_M1_N"/>
    <property type="match status" value="1"/>
</dbReference>
<keyword evidence="3 11" id="KW-0645">Protease</keyword>
<evidence type="ECO:0000256" key="9">
    <source>
        <dbReference type="PIRSR" id="PIRSR634016-3"/>
    </source>
</evidence>
<dbReference type="Gene3D" id="2.60.40.1910">
    <property type="match status" value="1"/>
</dbReference>
<dbReference type="GO" id="GO:0008270">
    <property type="term" value="F:zinc ion binding"/>
    <property type="evidence" value="ECO:0007669"/>
    <property type="project" value="UniProtKB-UniRule"/>
</dbReference>
<dbReference type="OMA" id="WGTMEHP"/>
<dbReference type="InterPro" id="IPR045357">
    <property type="entry name" value="Aminopeptidase_N-like_N"/>
</dbReference>
<dbReference type="InterPro" id="IPR014782">
    <property type="entry name" value="Peptidase_M1_dom"/>
</dbReference>
<dbReference type="GO" id="GO:0043171">
    <property type="term" value="P:peptide catabolic process"/>
    <property type="evidence" value="ECO:0007669"/>
    <property type="project" value="TreeGrafter"/>
</dbReference>
<dbReference type="Gene3D" id="1.10.390.10">
    <property type="entry name" value="Neutral Protease Domain 2"/>
    <property type="match status" value="1"/>
</dbReference>
<dbReference type="Gene3D" id="1.25.50.20">
    <property type="match status" value="1"/>
</dbReference>
<accession>A0A1M2VYY8</accession>